<sequence length="77" mass="7873">MKHFVFSASAVIAFACLAPASSWAVTCAKGVYREGCAGPNGAAVVRKPPAPATVTCAKGVYREGCAGPNGAAVRRRY</sequence>
<organism evidence="2 3">
    <name type="scientific">Variovorax ginsengisoli</name>
    <dbReference type="NCBI Taxonomy" id="363844"/>
    <lineage>
        <taxon>Bacteria</taxon>
        <taxon>Pseudomonadati</taxon>
        <taxon>Pseudomonadota</taxon>
        <taxon>Betaproteobacteria</taxon>
        <taxon>Burkholderiales</taxon>
        <taxon>Comamonadaceae</taxon>
        <taxon>Variovorax</taxon>
    </lineage>
</organism>
<dbReference type="Proteomes" id="UP001169027">
    <property type="component" value="Unassembled WGS sequence"/>
</dbReference>
<dbReference type="EMBL" id="JAUKVY010000005">
    <property type="protein sequence ID" value="MDO1532587.1"/>
    <property type="molecule type" value="Genomic_DNA"/>
</dbReference>
<accession>A0ABT8S0X7</accession>
<evidence type="ECO:0000313" key="3">
    <source>
        <dbReference type="Proteomes" id="UP001169027"/>
    </source>
</evidence>
<proteinExistence type="predicted"/>
<keyword evidence="1" id="KW-0732">Signal</keyword>
<dbReference type="RefSeq" id="WP_301807428.1">
    <property type="nucleotide sequence ID" value="NZ_JAUJZH010000005.1"/>
</dbReference>
<protein>
    <submittedName>
        <fullName evidence="2">Uncharacterized protein</fullName>
    </submittedName>
</protein>
<name>A0ABT8S0X7_9BURK</name>
<gene>
    <name evidence="2" type="ORF">Q2T77_09840</name>
</gene>
<feature type="chain" id="PRO_5046273065" evidence="1">
    <location>
        <begin position="25"/>
        <end position="77"/>
    </location>
</feature>
<feature type="signal peptide" evidence="1">
    <location>
        <begin position="1"/>
        <end position="24"/>
    </location>
</feature>
<reference evidence="2" key="1">
    <citation type="submission" date="2023-06" db="EMBL/GenBank/DDBJ databases">
        <authorList>
            <person name="Jiang Y."/>
            <person name="Liu Q."/>
        </authorList>
    </citation>
    <scope>NUCLEOTIDE SEQUENCE</scope>
    <source>
        <strain evidence="2">CGMCC 1.12090</strain>
    </source>
</reference>
<comment type="caution">
    <text evidence="2">The sequence shown here is derived from an EMBL/GenBank/DDBJ whole genome shotgun (WGS) entry which is preliminary data.</text>
</comment>
<evidence type="ECO:0000256" key="1">
    <source>
        <dbReference type="SAM" id="SignalP"/>
    </source>
</evidence>
<keyword evidence="3" id="KW-1185">Reference proteome</keyword>
<dbReference type="PROSITE" id="PS51257">
    <property type="entry name" value="PROKAR_LIPOPROTEIN"/>
    <property type="match status" value="1"/>
</dbReference>
<evidence type="ECO:0000313" key="2">
    <source>
        <dbReference type="EMBL" id="MDO1532587.1"/>
    </source>
</evidence>